<dbReference type="InterPro" id="IPR029063">
    <property type="entry name" value="SAM-dependent_MTases_sf"/>
</dbReference>
<dbReference type="PANTHER" id="PTHR13369">
    <property type="match status" value="1"/>
</dbReference>
<organism evidence="2 3">
    <name type="scientific">Inhella gelatinilytica</name>
    <dbReference type="NCBI Taxonomy" id="2795030"/>
    <lineage>
        <taxon>Bacteria</taxon>
        <taxon>Pseudomonadati</taxon>
        <taxon>Pseudomonadota</taxon>
        <taxon>Betaproteobacteria</taxon>
        <taxon>Burkholderiales</taxon>
        <taxon>Sphaerotilaceae</taxon>
        <taxon>Inhella</taxon>
    </lineage>
</organism>
<keyword evidence="2" id="KW-0489">Methyltransferase</keyword>
<keyword evidence="3" id="KW-1185">Reference proteome</keyword>
<dbReference type="SUPFAM" id="SSF53335">
    <property type="entry name" value="S-adenosyl-L-methionine-dependent methyltransferases"/>
    <property type="match status" value="1"/>
</dbReference>
<dbReference type="RefSeq" id="WP_198100856.1">
    <property type="nucleotide sequence ID" value="NZ_JAEDAL010000004.1"/>
</dbReference>
<name>A0A931NB67_9BURK</name>
<dbReference type="InterPro" id="IPR025714">
    <property type="entry name" value="Methyltranfer_dom"/>
</dbReference>
<keyword evidence="2" id="KW-0808">Transferase</keyword>
<dbReference type="GO" id="GO:0032259">
    <property type="term" value="P:methylation"/>
    <property type="evidence" value="ECO:0007669"/>
    <property type="project" value="UniProtKB-KW"/>
</dbReference>
<sequence>MSESDPAQARFLVLCAEALVSGAGFQLQLSHPSAAAGDLERIRLRPVRLQGGERIQVVWRHRTRDLTQNLLPGEVPSLLAQCVGSQMRSATLLMPQAHWQLDFNRKGRGRLSQHPLRAVAAPAGPDTQAQAHNRAKPRWLDLQQPAWHALGVAQAGRDSVAQLVPAMARKWRQINHFVELFDAALRTSGIPPGARVRVADFGCGKAYLTFAVHEHLLKQGWVPDVRGVELRSDLVEETEAIARRLGLTGLHFHQGDVGHAKVEPLDVMIALHACDTATDHALHHGLRAQARIILTAPCCHKQLRGQLQPPGVLKPLFKHGVHLGQEAEMLTDGLRALLLEAQGFDTQVIEFVSLEHTAKNKMIQAVRRPQANATAQALAQEQATELMAFWGVREQALKALLERTT</sequence>
<dbReference type="EMBL" id="JAEDAL010000004">
    <property type="protein sequence ID" value="MBH9553248.1"/>
    <property type="molecule type" value="Genomic_DNA"/>
</dbReference>
<accession>A0A931NB67</accession>
<feature type="domain" description="Methyltransferase" evidence="1">
    <location>
        <begin position="169"/>
        <end position="305"/>
    </location>
</feature>
<dbReference type="Gene3D" id="3.40.50.150">
    <property type="entry name" value="Vaccinia Virus protein VP39"/>
    <property type="match status" value="1"/>
</dbReference>
<reference evidence="2" key="1">
    <citation type="submission" date="2020-12" db="EMBL/GenBank/DDBJ databases">
        <title>The genome sequence of Inhella sp. 4Y17.</title>
        <authorList>
            <person name="Liu Y."/>
        </authorList>
    </citation>
    <scope>NUCLEOTIDE SEQUENCE</scope>
    <source>
        <strain evidence="2">4Y10</strain>
    </source>
</reference>
<protein>
    <submittedName>
        <fullName evidence="2">SAM-dependent methyltransferase</fullName>
    </submittedName>
</protein>
<dbReference type="GO" id="GO:0005737">
    <property type="term" value="C:cytoplasm"/>
    <property type="evidence" value="ECO:0007669"/>
    <property type="project" value="TreeGrafter"/>
</dbReference>
<evidence type="ECO:0000313" key="3">
    <source>
        <dbReference type="Proteomes" id="UP000620139"/>
    </source>
</evidence>
<comment type="caution">
    <text evidence="2">The sequence shown here is derived from an EMBL/GenBank/DDBJ whole genome shotgun (WGS) entry which is preliminary data.</text>
</comment>
<dbReference type="Pfam" id="PF13679">
    <property type="entry name" value="Methyltransf_32"/>
    <property type="match status" value="1"/>
</dbReference>
<evidence type="ECO:0000313" key="2">
    <source>
        <dbReference type="EMBL" id="MBH9553248.1"/>
    </source>
</evidence>
<proteinExistence type="predicted"/>
<dbReference type="AlphaFoldDB" id="A0A931NB67"/>
<evidence type="ECO:0000259" key="1">
    <source>
        <dbReference type="Pfam" id="PF13679"/>
    </source>
</evidence>
<dbReference type="Proteomes" id="UP000620139">
    <property type="component" value="Unassembled WGS sequence"/>
</dbReference>
<dbReference type="PANTHER" id="PTHR13369:SF3">
    <property type="entry name" value="METHYLTRANSFERASE DOMAIN-CONTAINING PROTEIN"/>
    <property type="match status" value="1"/>
</dbReference>
<dbReference type="GO" id="GO:0008168">
    <property type="term" value="F:methyltransferase activity"/>
    <property type="evidence" value="ECO:0007669"/>
    <property type="project" value="UniProtKB-KW"/>
</dbReference>
<dbReference type="CDD" id="cd02440">
    <property type="entry name" value="AdoMet_MTases"/>
    <property type="match status" value="1"/>
</dbReference>
<gene>
    <name evidence="2" type="ORF">I7X43_10350</name>
</gene>